<dbReference type="Proteomes" id="UP000054248">
    <property type="component" value="Unassembled WGS sequence"/>
</dbReference>
<proteinExistence type="predicted"/>
<evidence type="ECO:0000313" key="2">
    <source>
        <dbReference type="EMBL" id="KIO31375.1"/>
    </source>
</evidence>
<name>A0A0C3QHN1_9AGAM</name>
<sequence>MTSTTAACLTGNVYHLHLLRLVTNARPEIDLASSPRSSTLRDVAPSSAHAMRAATSNETKDTLNIQYMQNFDIDKLLGLKSLPYADEHIRDPTGWFSLTFNPFSDLPDPLQWEITSPPSPSSANTDSPVLPPDLIISSLGAFAEMPPDPGLVPPITSSTVTTASSASPLLASSAFNLFSPTTVYAASSASPPALK</sequence>
<feature type="region of interest" description="Disordered" evidence="1">
    <location>
        <begin position="36"/>
        <end position="56"/>
    </location>
</feature>
<dbReference type="AlphaFoldDB" id="A0A0C3QHN1"/>
<organism evidence="2 3">
    <name type="scientific">Tulasnella calospora MUT 4182</name>
    <dbReference type="NCBI Taxonomy" id="1051891"/>
    <lineage>
        <taxon>Eukaryota</taxon>
        <taxon>Fungi</taxon>
        <taxon>Dikarya</taxon>
        <taxon>Basidiomycota</taxon>
        <taxon>Agaricomycotina</taxon>
        <taxon>Agaricomycetes</taxon>
        <taxon>Cantharellales</taxon>
        <taxon>Tulasnellaceae</taxon>
        <taxon>Tulasnella</taxon>
    </lineage>
</organism>
<feature type="non-terminal residue" evidence="2">
    <location>
        <position position="195"/>
    </location>
</feature>
<dbReference type="EMBL" id="KN822963">
    <property type="protein sequence ID" value="KIO31375.1"/>
    <property type="molecule type" value="Genomic_DNA"/>
</dbReference>
<evidence type="ECO:0000256" key="1">
    <source>
        <dbReference type="SAM" id="MobiDB-lite"/>
    </source>
</evidence>
<evidence type="ECO:0000313" key="3">
    <source>
        <dbReference type="Proteomes" id="UP000054248"/>
    </source>
</evidence>
<keyword evidence="3" id="KW-1185">Reference proteome</keyword>
<reference evidence="2 3" key="1">
    <citation type="submission" date="2014-04" db="EMBL/GenBank/DDBJ databases">
        <authorList>
            <consortium name="DOE Joint Genome Institute"/>
            <person name="Kuo A."/>
            <person name="Girlanda M."/>
            <person name="Perotto S."/>
            <person name="Kohler A."/>
            <person name="Nagy L.G."/>
            <person name="Floudas D."/>
            <person name="Copeland A."/>
            <person name="Barry K.W."/>
            <person name="Cichocki N."/>
            <person name="Veneault-Fourrey C."/>
            <person name="LaButti K."/>
            <person name="Lindquist E.A."/>
            <person name="Lipzen A."/>
            <person name="Lundell T."/>
            <person name="Morin E."/>
            <person name="Murat C."/>
            <person name="Sun H."/>
            <person name="Tunlid A."/>
            <person name="Henrissat B."/>
            <person name="Grigoriev I.V."/>
            <person name="Hibbett D.S."/>
            <person name="Martin F."/>
            <person name="Nordberg H.P."/>
            <person name="Cantor M.N."/>
            <person name="Hua S.X."/>
        </authorList>
    </citation>
    <scope>NUCLEOTIDE SEQUENCE [LARGE SCALE GENOMIC DNA]</scope>
    <source>
        <strain evidence="2 3">MUT 4182</strain>
    </source>
</reference>
<reference evidence="3" key="2">
    <citation type="submission" date="2015-01" db="EMBL/GenBank/DDBJ databases">
        <title>Evolutionary Origins and Diversification of the Mycorrhizal Mutualists.</title>
        <authorList>
            <consortium name="DOE Joint Genome Institute"/>
            <consortium name="Mycorrhizal Genomics Consortium"/>
            <person name="Kohler A."/>
            <person name="Kuo A."/>
            <person name="Nagy L.G."/>
            <person name="Floudas D."/>
            <person name="Copeland A."/>
            <person name="Barry K.W."/>
            <person name="Cichocki N."/>
            <person name="Veneault-Fourrey C."/>
            <person name="LaButti K."/>
            <person name="Lindquist E.A."/>
            <person name="Lipzen A."/>
            <person name="Lundell T."/>
            <person name="Morin E."/>
            <person name="Murat C."/>
            <person name="Riley R."/>
            <person name="Ohm R."/>
            <person name="Sun H."/>
            <person name="Tunlid A."/>
            <person name="Henrissat B."/>
            <person name="Grigoriev I.V."/>
            <person name="Hibbett D.S."/>
            <person name="Martin F."/>
        </authorList>
    </citation>
    <scope>NUCLEOTIDE SEQUENCE [LARGE SCALE GENOMIC DNA]</scope>
    <source>
        <strain evidence="3">MUT 4182</strain>
    </source>
</reference>
<protein>
    <submittedName>
        <fullName evidence="2">Uncharacterized protein</fullName>
    </submittedName>
</protein>
<dbReference type="OrthoDB" id="3264582at2759"/>
<accession>A0A0C3QHN1</accession>
<dbReference type="HOGENOM" id="CLU_1399413_0_0_1"/>
<gene>
    <name evidence="2" type="ORF">M407DRAFT_19521</name>
</gene>